<dbReference type="OrthoDB" id="5215637at2759"/>
<keyword evidence="5" id="KW-1185">Reference proteome</keyword>
<feature type="compositionally biased region" description="Low complexity" evidence="1">
    <location>
        <begin position="268"/>
        <end position="277"/>
    </location>
</feature>
<sequence length="284" mass="30646">MRFALIAHVLALGLGLVSQSQAHEKTCWAPDGKTKADNETYVPCNKLGIEEDGVHSSCCNLDGKASQRDLCVQTGLCNNDGILWRGYCTDQSWESAACVNVCTDESKGGNATGVMRLTPCGDGRYCCGDTTACCSGEDAFSIPIQEEVIQGATQSFKTYKNATIGLAVVLGIVALAALLGIFWLLKKNRSLKARQQTSTPAMEESSTAQQQQNSNNVDPYVQDQEDMARTDTTSMASPHTQYPMYKPPMSPSMAEVGSNPQRYSELDATGTATTTTTRPYDGHR</sequence>
<protein>
    <submittedName>
        <fullName evidence="4">Uncharacterized protein</fullName>
    </submittedName>
</protein>
<comment type="caution">
    <text evidence="4">The sequence shown here is derived from an EMBL/GenBank/DDBJ whole genome shotgun (WGS) entry which is preliminary data.</text>
</comment>
<keyword evidence="2" id="KW-0472">Membrane</keyword>
<evidence type="ECO:0000256" key="3">
    <source>
        <dbReference type="SAM" id="SignalP"/>
    </source>
</evidence>
<dbReference type="GeneID" id="70289438"/>
<feature type="signal peptide" evidence="3">
    <location>
        <begin position="1"/>
        <end position="22"/>
    </location>
</feature>
<dbReference type="Proteomes" id="UP000887229">
    <property type="component" value="Unassembled WGS sequence"/>
</dbReference>
<proteinExistence type="predicted"/>
<dbReference type="RefSeq" id="XP_046115794.1">
    <property type="nucleotide sequence ID" value="XM_046258535.1"/>
</dbReference>
<organism evidence="4 5">
    <name type="scientific">Emericellopsis atlantica</name>
    <dbReference type="NCBI Taxonomy" id="2614577"/>
    <lineage>
        <taxon>Eukaryota</taxon>
        <taxon>Fungi</taxon>
        <taxon>Dikarya</taxon>
        <taxon>Ascomycota</taxon>
        <taxon>Pezizomycotina</taxon>
        <taxon>Sordariomycetes</taxon>
        <taxon>Hypocreomycetidae</taxon>
        <taxon>Hypocreales</taxon>
        <taxon>Bionectriaceae</taxon>
        <taxon>Emericellopsis</taxon>
    </lineage>
</organism>
<gene>
    <name evidence="4" type="ORF">F5Z01DRAFT_256023</name>
</gene>
<feature type="compositionally biased region" description="Polar residues" evidence="1">
    <location>
        <begin position="230"/>
        <end position="240"/>
    </location>
</feature>
<evidence type="ECO:0000256" key="1">
    <source>
        <dbReference type="SAM" id="MobiDB-lite"/>
    </source>
</evidence>
<reference evidence="4" key="1">
    <citation type="journal article" date="2021" name="IMA Fungus">
        <title>Genomic characterization of three marine fungi, including Emericellopsis atlantica sp. nov. with signatures of a generalist lifestyle and marine biomass degradation.</title>
        <authorList>
            <person name="Hagestad O.C."/>
            <person name="Hou L."/>
            <person name="Andersen J.H."/>
            <person name="Hansen E.H."/>
            <person name="Altermark B."/>
            <person name="Li C."/>
            <person name="Kuhnert E."/>
            <person name="Cox R.J."/>
            <person name="Crous P.W."/>
            <person name="Spatafora J.W."/>
            <person name="Lail K."/>
            <person name="Amirebrahimi M."/>
            <person name="Lipzen A."/>
            <person name="Pangilinan J."/>
            <person name="Andreopoulos W."/>
            <person name="Hayes R.D."/>
            <person name="Ng V."/>
            <person name="Grigoriev I.V."/>
            <person name="Jackson S.A."/>
            <person name="Sutton T.D.S."/>
            <person name="Dobson A.D.W."/>
            <person name="Rama T."/>
        </authorList>
    </citation>
    <scope>NUCLEOTIDE SEQUENCE</scope>
    <source>
        <strain evidence="4">TS7</strain>
    </source>
</reference>
<keyword evidence="2" id="KW-0812">Transmembrane</keyword>
<keyword evidence="2" id="KW-1133">Transmembrane helix</keyword>
<evidence type="ECO:0000313" key="5">
    <source>
        <dbReference type="Proteomes" id="UP000887229"/>
    </source>
</evidence>
<evidence type="ECO:0000256" key="2">
    <source>
        <dbReference type="SAM" id="Phobius"/>
    </source>
</evidence>
<feature type="compositionally biased region" description="Low complexity" evidence="1">
    <location>
        <begin position="205"/>
        <end position="216"/>
    </location>
</feature>
<feature type="transmembrane region" description="Helical" evidence="2">
    <location>
        <begin position="164"/>
        <end position="185"/>
    </location>
</feature>
<feature type="chain" id="PRO_5040435368" evidence="3">
    <location>
        <begin position="23"/>
        <end position="284"/>
    </location>
</feature>
<feature type="region of interest" description="Disordered" evidence="1">
    <location>
        <begin position="195"/>
        <end position="284"/>
    </location>
</feature>
<name>A0A9P7ZHW7_9HYPO</name>
<dbReference type="AlphaFoldDB" id="A0A9P7ZHW7"/>
<dbReference type="EMBL" id="MU251265">
    <property type="protein sequence ID" value="KAG9251870.1"/>
    <property type="molecule type" value="Genomic_DNA"/>
</dbReference>
<evidence type="ECO:0000313" key="4">
    <source>
        <dbReference type="EMBL" id="KAG9251870.1"/>
    </source>
</evidence>
<keyword evidence="3" id="KW-0732">Signal</keyword>
<accession>A0A9P7ZHW7</accession>